<accession>A0A7G5C4Y3</accession>
<dbReference type="RefSeq" id="WP_182300501.1">
    <property type="nucleotide sequence ID" value="NZ_CP041969.1"/>
</dbReference>
<reference evidence="2 3" key="1">
    <citation type="submission" date="2019-07" db="EMBL/GenBank/DDBJ databases">
        <authorList>
            <person name="Kim J.K."/>
            <person name="Cheong H.-M."/>
            <person name="Choi Y."/>
            <person name="Hwang K.J."/>
            <person name="Lee S."/>
            <person name="Choi C."/>
        </authorList>
    </citation>
    <scope>NUCLEOTIDE SEQUENCE [LARGE SCALE GENOMIC DNA]</scope>
    <source>
        <strain evidence="2 3">KS 22</strain>
    </source>
</reference>
<keyword evidence="1" id="KW-0472">Membrane</keyword>
<feature type="transmembrane region" description="Helical" evidence="1">
    <location>
        <begin position="96"/>
        <end position="117"/>
    </location>
</feature>
<dbReference type="AlphaFoldDB" id="A0A7G5C4Y3"/>
<evidence type="ECO:0000256" key="1">
    <source>
        <dbReference type="SAM" id="Phobius"/>
    </source>
</evidence>
<keyword evidence="1" id="KW-1133">Transmembrane helix</keyword>
<feature type="transmembrane region" description="Helical" evidence="1">
    <location>
        <begin position="31"/>
        <end position="52"/>
    </location>
</feature>
<dbReference type="EMBL" id="CP041969">
    <property type="protein sequence ID" value="QMV44267.1"/>
    <property type="molecule type" value="Genomic_DNA"/>
</dbReference>
<dbReference type="Proteomes" id="UP000515679">
    <property type="component" value="Chromosome"/>
</dbReference>
<sequence>MEPSTNQLEPVYFQAKPAITVSKQRKDRSTFALSSMILACVDFLFVLILIILSSYESDSVNPAIGMSITFSILLSILSLVFGLISINSSKWRGMAIAGVWTGGVITFLFVVFFTIGFSGGFD</sequence>
<proteinExistence type="predicted"/>
<protein>
    <submittedName>
        <fullName evidence="2">Uncharacterized protein</fullName>
    </submittedName>
</protein>
<organism evidence="2 3">
    <name type="scientific">Cohnella cholangitidis</name>
    <dbReference type="NCBI Taxonomy" id="2598458"/>
    <lineage>
        <taxon>Bacteria</taxon>
        <taxon>Bacillati</taxon>
        <taxon>Bacillota</taxon>
        <taxon>Bacilli</taxon>
        <taxon>Bacillales</taxon>
        <taxon>Paenibacillaceae</taxon>
        <taxon>Cohnella</taxon>
    </lineage>
</organism>
<name>A0A7G5C4Y3_9BACL</name>
<feature type="transmembrane region" description="Helical" evidence="1">
    <location>
        <begin position="64"/>
        <end position="84"/>
    </location>
</feature>
<evidence type="ECO:0000313" key="2">
    <source>
        <dbReference type="EMBL" id="QMV44267.1"/>
    </source>
</evidence>
<evidence type="ECO:0000313" key="3">
    <source>
        <dbReference type="Proteomes" id="UP000515679"/>
    </source>
</evidence>
<keyword evidence="3" id="KW-1185">Reference proteome</keyword>
<gene>
    <name evidence="2" type="ORF">FPL14_26190</name>
</gene>
<keyword evidence="1" id="KW-0812">Transmembrane</keyword>
<dbReference type="KEGG" id="cchl:FPL14_26190"/>